<evidence type="ECO:0000256" key="1">
    <source>
        <dbReference type="SAM" id="Coils"/>
    </source>
</evidence>
<keyword evidence="1" id="KW-0175">Coiled coil</keyword>
<dbReference type="OMA" id="KYCYLLS"/>
<sequence length="678" mass="79773">MCFKREEITSHELFPYFRLDVLSNSSMFGAVYSRFLNNLLKSSKVFKSTRLKNGLKHYSFYRDKVSNEYLSLDNYVDVFFPVLMDQKSFFQRVLNLCKNNDKLDVIESIFKDHREPKMSLIRELFSVRCTFIRSHWGYLVSRVTKMNTKSTLELISQICEPKDIKNFDYLKTGEDNLQFAEAHQETIMNLFSHVYKIYRRAKEEVYAKRSLDPLGNLGIVILESRPTEDELAAIYFLCKYHLSNRFEDILCHFIQIVDYINRRIQTKECDYKSMKMFIETVCIIYMKYIVKRCFRFDRRLRLIIKEIVTGREKINMAISSNAREDLANKGLENFLKFLNIECEDPKSQDLIYGIIRDSDSIFIYDFKKERFVCGNNVEEMDLRNFEGKCLDKVNSCHFIIFSNSFDGEKTVKENIEFIEKNYLGKIKHELLQTFITLDLPNFKQNPPQPFDECVLRQGKIVTHPIKQLELENNLLKNENENLSKELLGHSDLLKDYFTLKVYSQDKELECSNLKNRVESLEKEIYNRNEVVKKLESQLKSKQNFQNLNLTSVVTSNKPSNLPERSLTSPICLSTSDKTSGSGFLTVNNDQLSEPHLFLSKLRSEVHGLKSENLALKDMLNRTGKVYRKEFERLNSELEWAKKSNEQLQKYCYLLSSLDSQVSQSEVSDEIERIIKINH</sequence>
<dbReference type="KEGG" id="tan:TA07880"/>
<dbReference type="InParanoid" id="Q4U9X8"/>
<feature type="coiled-coil region" evidence="1">
    <location>
        <begin position="465"/>
        <end position="537"/>
    </location>
</feature>
<dbReference type="OrthoDB" id="10463297at2759"/>
<dbReference type="GeneID" id="3862950"/>
<dbReference type="AlphaFoldDB" id="Q4U9X8"/>
<dbReference type="eggNOG" id="ENOG502QXHZ">
    <property type="taxonomic scope" value="Eukaryota"/>
</dbReference>
<dbReference type="EMBL" id="CR940353">
    <property type="protein sequence ID" value="CAI76375.1"/>
    <property type="molecule type" value="Genomic_DNA"/>
</dbReference>
<evidence type="ECO:0000313" key="2">
    <source>
        <dbReference type="EMBL" id="CAI76375.1"/>
    </source>
</evidence>
<keyword evidence="3" id="KW-1185">Reference proteome</keyword>
<name>Q4U9X8_THEAN</name>
<protein>
    <submittedName>
        <fullName evidence="2">Uncharacterized protein</fullName>
    </submittedName>
</protein>
<accession>Q4U9X8</accession>
<organism evidence="2 3">
    <name type="scientific">Theileria annulata</name>
    <dbReference type="NCBI Taxonomy" id="5874"/>
    <lineage>
        <taxon>Eukaryota</taxon>
        <taxon>Sar</taxon>
        <taxon>Alveolata</taxon>
        <taxon>Apicomplexa</taxon>
        <taxon>Aconoidasida</taxon>
        <taxon>Piroplasmida</taxon>
        <taxon>Theileriidae</taxon>
        <taxon>Theileria</taxon>
    </lineage>
</organism>
<reference evidence="2 3" key="1">
    <citation type="journal article" date="2005" name="Science">
        <title>Genome of the host-cell transforming parasite Theileria annulata compared with T. parva.</title>
        <authorList>
            <person name="Pain A."/>
            <person name="Renauld H."/>
            <person name="Berriman M."/>
            <person name="Murphy L."/>
            <person name="Yeats C.A."/>
            <person name="Weir W."/>
            <person name="Kerhornou A."/>
            <person name="Aslett M."/>
            <person name="Bishop R."/>
            <person name="Bouchier C."/>
            <person name="Cochet M."/>
            <person name="Coulson R.M.R."/>
            <person name="Cronin A."/>
            <person name="de Villiers E.P."/>
            <person name="Fraser A."/>
            <person name="Fosker N."/>
            <person name="Gardner M."/>
            <person name="Goble A."/>
            <person name="Griffiths-Jones S."/>
            <person name="Harris D.E."/>
            <person name="Katzer F."/>
            <person name="Larke N."/>
            <person name="Lord A."/>
            <person name="Maser P."/>
            <person name="McKellar S."/>
            <person name="Mooney P."/>
            <person name="Morton F."/>
            <person name="Nene V."/>
            <person name="O'Neil S."/>
            <person name="Price C."/>
            <person name="Quail M.A."/>
            <person name="Rabbinowitsch E."/>
            <person name="Rawlings N.D."/>
            <person name="Rutter S."/>
            <person name="Saunders D."/>
            <person name="Seeger K."/>
            <person name="Shah T."/>
            <person name="Squares R."/>
            <person name="Squares S."/>
            <person name="Tivey A."/>
            <person name="Walker A.R."/>
            <person name="Woodward J."/>
            <person name="Dobbelaere D.A.E."/>
            <person name="Langsley G."/>
            <person name="Rajandream M.A."/>
            <person name="McKeever D."/>
            <person name="Shiels B."/>
            <person name="Tait A."/>
            <person name="Barrell B.G."/>
            <person name="Hall N."/>
        </authorList>
    </citation>
    <scope>NUCLEOTIDE SEQUENCE [LARGE SCALE GENOMIC DNA]</scope>
    <source>
        <strain evidence="3">Ankara</strain>
    </source>
</reference>
<dbReference type="VEuPathDB" id="PiroplasmaDB:TA07880"/>
<proteinExistence type="predicted"/>
<dbReference type="Proteomes" id="UP000001950">
    <property type="component" value="Chromosome 4"/>
</dbReference>
<evidence type="ECO:0000313" key="3">
    <source>
        <dbReference type="Proteomes" id="UP000001950"/>
    </source>
</evidence>
<dbReference type="RefSeq" id="XP_953000.1">
    <property type="nucleotide sequence ID" value="XM_947907.1"/>
</dbReference>
<gene>
    <name evidence="2" type="ORF">TA07880</name>
</gene>